<evidence type="ECO:0000256" key="1">
    <source>
        <dbReference type="SAM" id="SignalP"/>
    </source>
</evidence>
<dbReference type="RefSeq" id="XP_017768181.1">
    <property type="nucleotide sequence ID" value="XM_017912692.1"/>
</dbReference>
<feature type="chain" id="PRO_5045470315" evidence="1">
    <location>
        <begin position="20"/>
        <end position="265"/>
    </location>
</feature>
<dbReference type="GeneID" id="108556539"/>
<evidence type="ECO:0000313" key="2">
    <source>
        <dbReference type="Proteomes" id="UP000695000"/>
    </source>
</evidence>
<feature type="signal peptide" evidence="1">
    <location>
        <begin position="1"/>
        <end position="19"/>
    </location>
</feature>
<reference evidence="3" key="1">
    <citation type="submission" date="2025-08" db="UniProtKB">
        <authorList>
            <consortium name="RefSeq"/>
        </authorList>
    </citation>
    <scope>IDENTIFICATION</scope>
    <source>
        <tissue evidence="3">Whole Larva</tissue>
    </source>
</reference>
<accession>A0ABM1M0T1</accession>
<evidence type="ECO:0000313" key="3">
    <source>
        <dbReference type="RefSeq" id="XP_017768181.1"/>
    </source>
</evidence>
<name>A0ABM1M0T1_NICVS</name>
<sequence>MSAVRALMIFCLFANNVFGIEDASNMQSYGIMENIEGAIENLENVVQKGIDDGLNMINDVYEKMMSLPMQVVLETRKALTVVISKTGDEINAMVKKAENLGVDVSECTKSTDYSLNSIAIRVMPPLMNCMLGKICEAKVILEKAVSDINGYVDVIYEMQAKVTECGSGVASLKCLAGVLADITKTSVQVPLEMMKMVKQVLALMGTMQEAVTECGTAAMATATKQCAGVALDVGKCVSAKINGTFILLKKKQLFVSFITILYYTN</sequence>
<organism evidence="2 3">
    <name type="scientific">Nicrophorus vespilloides</name>
    <name type="common">Boreal carrion beetle</name>
    <dbReference type="NCBI Taxonomy" id="110193"/>
    <lineage>
        <taxon>Eukaryota</taxon>
        <taxon>Metazoa</taxon>
        <taxon>Ecdysozoa</taxon>
        <taxon>Arthropoda</taxon>
        <taxon>Hexapoda</taxon>
        <taxon>Insecta</taxon>
        <taxon>Pterygota</taxon>
        <taxon>Neoptera</taxon>
        <taxon>Endopterygota</taxon>
        <taxon>Coleoptera</taxon>
        <taxon>Polyphaga</taxon>
        <taxon>Staphyliniformia</taxon>
        <taxon>Silphidae</taxon>
        <taxon>Nicrophorinae</taxon>
        <taxon>Nicrophorus</taxon>
    </lineage>
</organism>
<keyword evidence="2" id="KW-1185">Reference proteome</keyword>
<protein>
    <submittedName>
        <fullName evidence="3">Uncharacterized protein LOC108556539</fullName>
    </submittedName>
</protein>
<dbReference type="Proteomes" id="UP000695000">
    <property type="component" value="Unplaced"/>
</dbReference>
<keyword evidence="1" id="KW-0732">Signal</keyword>
<proteinExistence type="predicted"/>
<gene>
    <name evidence="3" type="primary">LOC108556539</name>
</gene>